<dbReference type="SUPFAM" id="SSF52980">
    <property type="entry name" value="Restriction endonuclease-like"/>
    <property type="match status" value="1"/>
</dbReference>
<name>A0ABV1JDX6_9ACTN</name>
<dbReference type="Proteomes" id="UP001487305">
    <property type="component" value="Unassembled WGS sequence"/>
</dbReference>
<gene>
    <name evidence="1" type="ORF">AAA083_04750</name>
</gene>
<dbReference type="EMBL" id="JBBNOP010000003">
    <property type="protein sequence ID" value="MEQ3362282.1"/>
    <property type="molecule type" value="Genomic_DNA"/>
</dbReference>
<dbReference type="Gene3D" id="3.40.960.10">
    <property type="entry name" value="VSR Endonuclease"/>
    <property type="match status" value="1"/>
</dbReference>
<accession>A0ABV1JDX6</accession>
<comment type="caution">
    <text evidence="1">The sequence shown here is derived from an EMBL/GenBank/DDBJ whole genome shotgun (WGS) entry which is preliminary data.</text>
</comment>
<keyword evidence="2" id="KW-1185">Reference proteome</keyword>
<dbReference type="RefSeq" id="WP_146007874.1">
    <property type="nucleotide sequence ID" value="NZ_LT962671.1"/>
</dbReference>
<proteinExistence type="predicted"/>
<dbReference type="InterPro" id="IPR011335">
    <property type="entry name" value="Restrct_endonuc-II-like"/>
</dbReference>
<protein>
    <submittedName>
        <fullName evidence="1">DUF559 domain-containing protein</fullName>
    </submittedName>
</protein>
<evidence type="ECO:0000313" key="1">
    <source>
        <dbReference type="EMBL" id="MEQ3362282.1"/>
    </source>
</evidence>
<evidence type="ECO:0000313" key="2">
    <source>
        <dbReference type="Proteomes" id="UP001487305"/>
    </source>
</evidence>
<organism evidence="1 2">
    <name type="scientific">Raoultibacter massiliensis</name>
    <dbReference type="NCBI Taxonomy" id="1852371"/>
    <lineage>
        <taxon>Bacteria</taxon>
        <taxon>Bacillati</taxon>
        <taxon>Actinomycetota</taxon>
        <taxon>Coriobacteriia</taxon>
        <taxon>Eggerthellales</taxon>
        <taxon>Eggerthellaceae</taxon>
        <taxon>Raoultibacter</taxon>
    </lineage>
</organism>
<reference evidence="1 2" key="1">
    <citation type="submission" date="2024-04" db="EMBL/GenBank/DDBJ databases">
        <title>Human intestinal bacterial collection.</title>
        <authorList>
            <person name="Pauvert C."/>
            <person name="Hitch T.C.A."/>
            <person name="Clavel T."/>
        </authorList>
    </citation>
    <scope>NUCLEOTIDE SEQUENCE [LARGE SCALE GENOMIC DNA]</scope>
    <source>
        <strain evidence="1 2">CLA-KB-H42</strain>
    </source>
</reference>
<sequence>MESKLYELLCFSKRIGGRGLSKPNLNHKLATTESFRRATGKKSLRCDLFWPEYNIAVEYDSSEHHTGPDNIADDATRRAALASLGIKVVTVTNRQVKRIVEFDVVVELLEKLMLKRKRPTSRQWRHKELELRSTILPYGASCDPL</sequence>